<feature type="non-terminal residue" evidence="1">
    <location>
        <position position="1"/>
    </location>
</feature>
<accession>A0AAD8E3Y3</accession>
<organism evidence="1 2">
    <name type="scientific">Diploptera punctata</name>
    <name type="common">Pacific beetle cockroach</name>
    <dbReference type="NCBI Taxonomy" id="6984"/>
    <lineage>
        <taxon>Eukaryota</taxon>
        <taxon>Metazoa</taxon>
        <taxon>Ecdysozoa</taxon>
        <taxon>Arthropoda</taxon>
        <taxon>Hexapoda</taxon>
        <taxon>Insecta</taxon>
        <taxon>Pterygota</taxon>
        <taxon>Neoptera</taxon>
        <taxon>Polyneoptera</taxon>
        <taxon>Dictyoptera</taxon>
        <taxon>Blattodea</taxon>
        <taxon>Blaberoidea</taxon>
        <taxon>Blaberidae</taxon>
        <taxon>Diplopterinae</taxon>
        <taxon>Diploptera</taxon>
    </lineage>
</organism>
<protein>
    <submittedName>
        <fullName evidence="1">Uncharacterized protein</fullName>
    </submittedName>
</protein>
<reference evidence="1" key="2">
    <citation type="submission" date="2023-05" db="EMBL/GenBank/DDBJ databases">
        <authorList>
            <person name="Fouks B."/>
        </authorList>
    </citation>
    <scope>NUCLEOTIDE SEQUENCE</scope>
    <source>
        <strain evidence="1">Stay&amp;Tobe</strain>
        <tissue evidence="1">Testes</tissue>
    </source>
</reference>
<feature type="non-terminal residue" evidence="1">
    <location>
        <position position="50"/>
    </location>
</feature>
<dbReference type="AlphaFoldDB" id="A0AAD8E3Y3"/>
<keyword evidence="2" id="KW-1185">Reference proteome</keyword>
<comment type="caution">
    <text evidence="1">The sequence shown here is derived from an EMBL/GenBank/DDBJ whole genome shotgun (WGS) entry which is preliminary data.</text>
</comment>
<dbReference type="Proteomes" id="UP001233999">
    <property type="component" value="Unassembled WGS sequence"/>
</dbReference>
<dbReference type="EMBL" id="JASPKZ010009797">
    <property type="protein sequence ID" value="KAJ9576370.1"/>
    <property type="molecule type" value="Genomic_DNA"/>
</dbReference>
<gene>
    <name evidence="1" type="ORF">L9F63_006769</name>
</gene>
<evidence type="ECO:0000313" key="2">
    <source>
        <dbReference type="Proteomes" id="UP001233999"/>
    </source>
</evidence>
<proteinExistence type="predicted"/>
<evidence type="ECO:0000313" key="1">
    <source>
        <dbReference type="EMBL" id="KAJ9576370.1"/>
    </source>
</evidence>
<sequence>CPSSGHEKIIYLEMTPTYHIHHQIELIANEWLYARGHSRRPLTHEDIERS</sequence>
<name>A0AAD8E3Y3_DIPPU</name>
<reference evidence="1" key="1">
    <citation type="journal article" date="2023" name="IScience">
        <title>Live-bearing cockroach genome reveals convergent evolutionary mechanisms linked to viviparity in insects and beyond.</title>
        <authorList>
            <person name="Fouks B."/>
            <person name="Harrison M.C."/>
            <person name="Mikhailova A.A."/>
            <person name="Marchal E."/>
            <person name="English S."/>
            <person name="Carruthers M."/>
            <person name="Jennings E.C."/>
            <person name="Chiamaka E.L."/>
            <person name="Frigard R.A."/>
            <person name="Pippel M."/>
            <person name="Attardo G.M."/>
            <person name="Benoit J.B."/>
            <person name="Bornberg-Bauer E."/>
            <person name="Tobe S.S."/>
        </authorList>
    </citation>
    <scope>NUCLEOTIDE SEQUENCE</scope>
    <source>
        <strain evidence="1">Stay&amp;Tobe</strain>
    </source>
</reference>